<proteinExistence type="predicted"/>
<evidence type="ECO:0000313" key="2">
    <source>
        <dbReference type="EMBL" id="QDG51050.1"/>
    </source>
</evidence>
<dbReference type="EMBL" id="CP041186">
    <property type="protein sequence ID" value="QDG51050.1"/>
    <property type="molecule type" value="Genomic_DNA"/>
</dbReference>
<dbReference type="RefSeq" id="WP_141197539.1">
    <property type="nucleotide sequence ID" value="NZ_CP041186.1"/>
</dbReference>
<dbReference type="CDD" id="cd00761">
    <property type="entry name" value="Glyco_tranf_GTA_type"/>
    <property type="match status" value="1"/>
</dbReference>
<sequence length="451" mass="49217">MAKRPNKAIRRYLKRHGHDVPEASTLPAPHPDLRASVVIPAYDELDNIGRVIASLEQASETPEVFEVIVVVNNARDAAADKVEANRKTIAMLRDLQTPFALHVVDRSRPEQAYDPEDAGVGLARREGADLALERLLSVGRGADGLMPCLDGDSPVAPGYIDGLIAEFDAYPDMLAGVCRYRHPVPDEGEHARAIAAYEAWMRYWEAAMVLTGSPYAFQSIGSCMVLSARGYALADGMPTLQALSDFYVLEKVIKAGGPGAVRQLGAPLVYPSARPSGRVPRGTGPSVRMQMETGTTRFEMAEPPGVFFALGSLFDAVQEGFRNPEALRDAVDSSGAYAPILAKLLQEYLDEIDAWPTFAKLRDNAPTAAHFARHFHTWFDNLKVVKFANVAKRSRGGVWIFDAVRDVYAALGLTQVATKIPRVGPDEADVAAWRELLDVLRDAELAVHLSM</sequence>
<reference evidence="2 3" key="1">
    <citation type="submission" date="2019-06" db="EMBL/GenBank/DDBJ databases">
        <title>Persicimonas caeni gen. nov., sp. nov., a predatory bacterium isolated from solar saltern.</title>
        <authorList>
            <person name="Wang S."/>
        </authorList>
    </citation>
    <scope>NUCLEOTIDE SEQUENCE [LARGE SCALE GENOMIC DNA]</scope>
    <source>
        <strain evidence="2 3">YN101</strain>
    </source>
</reference>
<keyword evidence="3" id="KW-1185">Reference proteome</keyword>
<protein>
    <submittedName>
        <fullName evidence="2">Glycosyltransferase family 2 protein</fullName>
    </submittedName>
</protein>
<dbReference type="Gene3D" id="3.90.550.10">
    <property type="entry name" value="Spore Coat Polysaccharide Biosynthesis Protein SpsA, Chain A"/>
    <property type="match status" value="1"/>
</dbReference>
<dbReference type="Pfam" id="PF00535">
    <property type="entry name" value="Glycos_transf_2"/>
    <property type="match status" value="1"/>
</dbReference>
<dbReference type="GO" id="GO:0016740">
    <property type="term" value="F:transferase activity"/>
    <property type="evidence" value="ECO:0007669"/>
    <property type="project" value="UniProtKB-KW"/>
</dbReference>
<dbReference type="SUPFAM" id="SSF53448">
    <property type="entry name" value="Nucleotide-diphospho-sugar transferases"/>
    <property type="match status" value="1"/>
</dbReference>
<feature type="domain" description="Glycosyltransferase 2-like" evidence="1">
    <location>
        <begin position="36"/>
        <end position="204"/>
    </location>
</feature>
<keyword evidence="2" id="KW-0808">Transferase</keyword>
<dbReference type="OrthoDB" id="5391853at2"/>
<accession>A0A4Y6PS45</accession>
<gene>
    <name evidence="2" type="ORF">FIV42_09985</name>
</gene>
<evidence type="ECO:0000259" key="1">
    <source>
        <dbReference type="Pfam" id="PF00535"/>
    </source>
</evidence>
<accession>A0A5B8Y3S7</accession>
<dbReference type="InterPro" id="IPR001173">
    <property type="entry name" value="Glyco_trans_2-like"/>
</dbReference>
<name>A0A4Y6PS45_PERCE</name>
<dbReference type="Proteomes" id="UP000315995">
    <property type="component" value="Chromosome"/>
</dbReference>
<evidence type="ECO:0000313" key="3">
    <source>
        <dbReference type="Proteomes" id="UP000315995"/>
    </source>
</evidence>
<dbReference type="AlphaFoldDB" id="A0A4Y6PS45"/>
<organism evidence="2 3">
    <name type="scientific">Persicimonas caeni</name>
    <dbReference type="NCBI Taxonomy" id="2292766"/>
    <lineage>
        <taxon>Bacteria</taxon>
        <taxon>Deltaproteobacteria</taxon>
        <taxon>Bradymonadales</taxon>
        <taxon>Bradymonadaceae</taxon>
        <taxon>Persicimonas</taxon>
    </lineage>
</organism>
<dbReference type="InterPro" id="IPR029044">
    <property type="entry name" value="Nucleotide-diphossugar_trans"/>
</dbReference>